<evidence type="ECO:0000256" key="14">
    <source>
        <dbReference type="ARBA" id="ARBA00023049"/>
    </source>
</evidence>
<comment type="similarity">
    <text evidence="4">Belongs to the dpy-30 family.</text>
</comment>
<keyword evidence="5" id="KW-0645">Protease</keyword>
<dbReference type="Pfam" id="PF01434">
    <property type="entry name" value="Peptidase_M41"/>
    <property type="match status" value="1"/>
</dbReference>
<name>A0A504XXI3_LEIDO</name>
<dbReference type="Gene3D" id="3.40.50.300">
    <property type="entry name" value="P-loop containing nucleotide triphosphate hydrolases"/>
    <property type="match status" value="1"/>
</dbReference>
<comment type="caution">
    <text evidence="19">The sequence shown here is derived from an EMBL/GenBank/DDBJ whole genome shotgun (WGS) entry which is preliminary data.</text>
</comment>
<feature type="transmembrane region" description="Helical" evidence="17">
    <location>
        <begin position="243"/>
        <end position="264"/>
    </location>
</feature>
<dbReference type="InterPro" id="IPR000642">
    <property type="entry name" value="Peptidase_M41"/>
</dbReference>
<keyword evidence="15 17" id="KW-0472">Membrane</keyword>
<evidence type="ECO:0000256" key="1">
    <source>
        <dbReference type="ARBA" id="ARBA00001947"/>
    </source>
</evidence>
<dbReference type="GO" id="GO:0004222">
    <property type="term" value="F:metalloendopeptidase activity"/>
    <property type="evidence" value="ECO:0007669"/>
    <property type="project" value="InterPro"/>
</dbReference>
<keyword evidence="13 17" id="KW-1133">Transmembrane helix</keyword>
<evidence type="ECO:0000259" key="18">
    <source>
        <dbReference type="SMART" id="SM00382"/>
    </source>
</evidence>
<evidence type="ECO:0000256" key="9">
    <source>
        <dbReference type="ARBA" id="ARBA00022801"/>
    </source>
</evidence>
<dbReference type="GO" id="GO:0005524">
    <property type="term" value="F:ATP binding"/>
    <property type="evidence" value="ECO:0007669"/>
    <property type="project" value="UniProtKB-KW"/>
</dbReference>
<protein>
    <submittedName>
        <fullName evidence="19">Peptidase M41 family protein</fullName>
    </submittedName>
</protein>
<evidence type="ECO:0000256" key="2">
    <source>
        <dbReference type="ARBA" id="ARBA00004123"/>
    </source>
</evidence>
<keyword evidence="9" id="KW-0378">Hydrolase</keyword>
<dbReference type="InterPro" id="IPR050928">
    <property type="entry name" value="ATP-dep_Zn_Metalloprotease"/>
</dbReference>
<dbReference type="CDD" id="cd22965">
    <property type="entry name" value="DD_DPY30_SDC1"/>
    <property type="match status" value="1"/>
</dbReference>
<dbReference type="Proteomes" id="UP000318447">
    <property type="component" value="Unassembled WGS sequence"/>
</dbReference>
<comment type="cofactor">
    <cofactor evidence="1">
        <name>Zn(2+)</name>
        <dbReference type="ChEBI" id="CHEBI:29105"/>
    </cofactor>
</comment>
<dbReference type="PANTHER" id="PTHR43655">
    <property type="entry name" value="ATP-DEPENDENT PROTEASE"/>
    <property type="match status" value="1"/>
</dbReference>
<dbReference type="SUPFAM" id="SSF140990">
    <property type="entry name" value="FtsH protease domain-like"/>
    <property type="match status" value="1"/>
</dbReference>
<keyword evidence="8" id="KW-0547">Nucleotide-binding</keyword>
<evidence type="ECO:0000313" key="19">
    <source>
        <dbReference type="EMBL" id="TPP53271.1"/>
    </source>
</evidence>
<dbReference type="InterPro" id="IPR003593">
    <property type="entry name" value="AAA+_ATPase"/>
</dbReference>
<dbReference type="InterPro" id="IPR049629">
    <property type="entry name" value="DPY30_SDC1_DD"/>
</dbReference>
<organism evidence="19 20">
    <name type="scientific">Leishmania donovani</name>
    <dbReference type="NCBI Taxonomy" id="5661"/>
    <lineage>
        <taxon>Eukaryota</taxon>
        <taxon>Discoba</taxon>
        <taxon>Euglenozoa</taxon>
        <taxon>Kinetoplastea</taxon>
        <taxon>Metakinetoplastina</taxon>
        <taxon>Trypanosomatida</taxon>
        <taxon>Trypanosomatidae</taxon>
        <taxon>Leishmaniinae</taxon>
        <taxon>Leishmania</taxon>
    </lineage>
</organism>
<dbReference type="Gene3D" id="1.20.890.10">
    <property type="entry name" value="cAMP-dependent protein kinase regulatory subunit, dimerization-anchoring domain"/>
    <property type="match status" value="1"/>
</dbReference>
<dbReference type="VEuPathDB" id="TriTrypDB:LdBPK_180620.1"/>
<dbReference type="InterPro" id="IPR007858">
    <property type="entry name" value="Dpy-30_motif"/>
</dbReference>
<dbReference type="FunFam" id="3.40.50.300:FF:000277">
    <property type="entry name" value="ATP-dependent zinc metalloprotease FtsH"/>
    <property type="match status" value="1"/>
</dbReference>
<gene>
    <name evidence="19" type="ORF">CGC21_3240</name>
</gene>
<keyword evidence="14" id="KW-0482">Metalloprotease</keyword>
<dbReference type="InterPro" id="IPR003960">
    <property type="entry name" value="ATPase_AAA_CS"/>
</dbReference>
<evidence type="ECO:0000256" key="8">
    <source>
        <dbReference type="ARBA" id="ARBA00022741"/>
    </source>
</evidence>
<evidence type="ECO:0000256" key="5">
    <source>
        <dbReference type="ARBA" id="ARBA00022670"/>
    </source>
</evidence>
<feature type="domain" description="AAA+ ATPase" evidence="18">
    <location>
        <begin position="343"/>
        <end position="483"/>
    </location>
</feature>
<evidence type="ECO:0000256" key="7">
    <source>
        <dbReference type="ARBA" id="ARBA00022723"/>
    </source>
</evidence>
<dbReference type="InterPro" id="IPR003959">
    <property type="entry name" value="ATPase_AAA_core"/>
</dbReference>
<evidence type="ECO:0000256" key="17">
    <source>
        <dbReference type="SAM" id="Phobius"/>
    </source>
</evidence>
<dbReference type="EMBL" id="RHLC01000019">
    <property type="protein sequence ID" value="TPP53271.1"/>
    <property type="molecule type" value="Genomic_DNA"/>
</dbReference>
<dbReference type="Pfam" id="PF05186">
    <property type="entry name" value="Dpy-30"/>
    <property type="match status" value="1"/>
</dbReference>
<evidence type="ECO:0000256" key="11">
    <source>
        <dbReference type="ARBA" id="ARBA00022840"/>
    </source>
</evidence>
<dbReference type="AlphaFoldDB" id="A0A504XXI3"/>
<sequence>MFSTTAADASLEAVDAETMHAFRMHLGDVPRGAMAATTQEAPSTPAGLKGTSSSAFLSSAFSGVTAGYSKDDAGADDEIPEYALPDAQYIERTILPLLLRGLEVVAQARPPDPLAFLGAYMICNNPQKPSSKNAPASANSLEKAKPTCVSAPADDSASPALAEAVKQAMSRFSASKSNTSAASKPTTAASAKLKKSPRLLSWSVLSLFLLVFTEMSFTDAQSPEYQRGINDAERHRRATEENWIRPALGPIVWLGVPFLLAWMYMRRVSLGSPLGSGSASGSGNPFMSMMEQMMPIKKRQFRVDVKGTRFSDVVGIPEAKAEVRQYVDFLTEPNKFTRLGARLPKGCLLTGEPGTGKTLLAKAVAGEANVAFFSCNGADFIELIGGSGPKRVRELFEEARAAAPAIIFIDEIDAIGSRAGKQGGSVSSEENRTINQLLAELDGLSTSADPIVVLAATNFQDNIDKALLREGRFDRKIAIEMPDLSARRELFEHYLNRICTGDPNGRTKDEGGKELALDTSVSNKALADQLADLTPGLSPATVATVVNEAALQSGIAGKPLVQLPDLLEALDNTLMGRKHRNRQSDQSARRTAIHEAGHALTAWMLPVVQKVLKISVTPRGHAMGYTQRAGTEFHEYQTNATLFADMVVMLGGRAAEEVMLGDVSAGAMDDLQRATDVALKQMLAFGMSTHTGLLSYHPDYTQAGRDFTTFSNEAQYRAELEAQKLLAAAHSTAVDIVKRHKDKMEIMVKALLEKKELSTRDIEELWGPRPSTPTVEDIVHKVIEVTGSYAEITATVGPAAAAVATPSIAGVY</sequence>
<dbReference type="GO" id="GO:0046872">
    <property type="term" value="F:metal ion binding"/>
    <property type="evidence" value="ECO:0007669"/>
    <property type="project" value="UniProtKB-KW"/>
</dbReference>
<comment type="subcellular location">
    <subcellularLocation>
        <location evidence="3">Membrane</location>
        <topology evidence="3">Multi-pass membrane protein</topology>
    </subcellularLocation>
    <subcellularLocation>
        <location evidence="2">Nucleus</location>
    </subcellularLocation>
</comment>
<keyword evidence="12" id="KW-0809">Transit peptide</keyword>
<dbReference type="InterPro" id="IPR037219">
    <property type="entry name" value="Peptidase_M41-like"/>
</dbReference>
<keyword evidence="16" id="KW-0539">Nucleus</keyword>
<evidence type="ECO:0000256" key="3">
    <source>
        <dbReference type="ARBA" id="ARBA00004141"/>
    </source>
</evidence>
<keyword evidence="11" id="KW-0067">ATP-binding</keyword>
<evidence type="ECO:0000256" key="10">
    <source>
        <dbReference type="ARBA" id="ARBA00022833"/>
    </source>
</evidence>
<dbReference type="Gene3D" id="1.10.8.60">
    <property type="match status" value="1"/>
</dbReference>
<dbReference type="SMART" id="SM00382">
    <property type="entry name" value="AAA"/>
    <property type="match status" value="1"/>
</dbReference>
<evidence type="ECO:0000256" key="16">
    <source>
        <dbReference type="ARBA" id="ARBA00023242"/>
    </source>
</evidence>
<dbReference type="GO" id="GO:0016887">
    <property type="term" value="F:ATP hydrolysis activity"/>
    <property type="evidence" value="ECO:0007669"/>
    <property type="project" value="InterPro"/>
</dbReference>
<evidence type="ECO:0000256" key="4">
    <source>
        <dbReference type="ARBA" id="ARBA00010849"/>
    </source>
</evidence>
<evidence type="ECO:0000256" key="13">
    <source>
        <dbReference type="ARBA" id="ARBA00022989"/>
    </source>
</evidence>
<keyword evidence="7" id="KW-0479">Metal-binding</keyword>
<dbReference type="VEuPathDB" id="TriTrypDB:LdCL_180011200"/>
<dbReference type="Gene3D" id="1.20.58.760">
    <property type="entry name" value="Peptidase M41"/>
    <property type="match status" value="1"/>
</dbReference>
<evidence type="ECO:0000256" key="12">
    <source>
        <dbReference type="ARBA" id="ARBA00022946"/>
    </source>
</evidence>
<evidence type="ECO:0000256" key="6">
    <source>
        <dbReference type="ARBA" id="ARBA00022692"/>
    </source>
</evidence>
<dbReference type="GO" id="GO:0034982">
    <property type="term" value="P:mitochondrial protein processing"/>
    <property type="evidence" value="ECO:0007669"/>
    <property type="project" value="TreeGrafter"/>
</dbReference>
<dbReference type="GO" id="GO:0004176">
    <property type="term" value="F:ATP-dependent peptidase activity"/>
    <property type="evidence" value="ECO:0007669"/>
    <property type="project" value="InterPro"/>
</dbReference>
<keyword evidence="6 17" id="KW-0812">Transmembrane</keyword>
<proteinExistence type="inferred from homology"/>
<dbReference type="VEuPathDB" id="TriTrypDB:LDHU3_18.0810"/>
<dbReference type="GO" id="GO:0005745">
    <property type="term" value="C:m-AAA complex"/>
    <property type="evidence" value="ECO:0007669"/>
    <property type="project" value="TreeGrafter"/>
</dbReference>
<accession>A0A504XXI3</accession>
<keyword evidence="10" id="KW-0862">Zinc</keyword>
<reference evidence="20" key="1">
    <citation type="submission" date="2019-02" db="EMBL/GenBank/DDBJ databases">
        <title>FDA dAtabase for Regulatory Grade micrObial Sequences (FDA-ARGOS): Supporting development and validation of Infectious Disease Dx tests.</title>
        <authorList>
            <person name="Duncan R."/>
            <person name="Fisher C."/>
            <person name="Tallon L."/>
            <person name="Sadzewicz L."/>
            <person name="Sengamalay N."/>
            <person name="Ott S."/>
            <person name="Godinez A."/>
            <person name="Nagaraj S."/>
            <person name="Vavikolanu K."/>
            <person name="Nadendla S."/>
            <person name="Aluvathingal J."/>
            <person name="Sichtig H."/>
        </authorList>
    </citation>
    <scope>NUCLEOTIDE SEQUENCE [LARGE SCALE GENOMIC DNA]</scope>
    <source>
        <strain evidence="20">FDAARGOS_361</strain>
    </source>
</reference>
<dbReference type="InterPro" id="IPR027417">
    <property type="entry name" value="P-loop_NTPase"/>
</dbReference>
<evidence type="ECO:0000256" key="15">
    <source>
        <dbReference type="ARBA" id="ARBA00023136"/>
    </source>
</evidence>
<dbReference type="SUPFAM" id="SSF52540">
    <property type="entry name" value="P-loop containing nucleoside triphosphate hydrolases"/>
    <property type="match status" value="1"/>
</dbReference>
<dbReference type="Pfam" id="PF00004">
    <property type="entry name" value="AAA"/>
    <property type="match status" value="1"/>
</dbReference>
<dbReference type="PANTHER" id="PTHR43655:SF26">
    <property type="entry name" value="METALLOPEPTIDASE, PUTATIVE-RELATED"/>
    <property type="match status" value="1"/>
</dbReference>
<dbReference type="VEuPathDB" id="TriTrypDB:LDHU3_18.0820"/>
<dbReference type="GO" id="GO:0005634">
    <property type="term" value="C:nucleus"/>
    <property type="evidence" value="ECO:0007669"/>
    <property type="project" value="UniProtKB-SubCell"/>
</dbReference>
<dbReference type="PROSITE" id="PS00674">
    <property type="entry name" value="AAA"/>
    <property type="match status" value="1"/>
</dbReference>
<dbReference type="VEuPathDB" id="TriTrypDB:LdCL_180011300"/>
<evidence type="ECO:0000313" key="20">
    <source>
        <dbReference type="Proteomes" id="UP000318447"/>
    </source>
</evidence>